<keyword evidence="4" id="KW-1185">Reference proteome</keyword>
<dbReference type="PANTHER" id="PTHR45138">
    <property type="entry name" value="REGULATORY COMPONENTS OF SENSORY TRANSDUCTION SYSTEM"/>
    <property type="match status" value="1"/>
</dbReference>
<keyword evidence="3" id="KW-0808">Transferase</keyword>
<accession>A0A1V4ISY4</accession>
<dbReference type="NCBIfam" id="TIGR00254">
    <property type="entry name" value="GGDEF"/>
    <property type="match status" value="1"/>
</dbReference>
<dbReference type="FunFam" id="3.30.70.270:FF:000001">
    <property type="entry name" value="Diguanylate cyclase domain protein"/>
    <property type="match status" value="1"/>
</dbReference>
<dbReference type="GO" id="GO:0005886">
    <property type="term" value="C:plasma membrane"/>
    <property type="evidence" value="ECO:0007669"/>
    <property type="project" value="TreeGrafter"/>
</dbReference>
<comment type="caution">
    <text evidence="3">The sequence shown here is derived from an EMBL/GenBank/DDBJ whole genome shotgun (WGS) entry which is preliminary data.</text>
</comment>
<sequence>MDLINNRYRVLDVLYEKYYTNRYLVADAKLSNKKVCIDIFNKENMNSEILDYFENEFIKLKNANNRGIANIFAYGNIYSYDNIEKDDTIYFYLSEYIDETMDLKEKLDSMNLEQRLDTFAQVCCEINTLYLKGLYCNVESLDDIYILVQDNKPVVKIRDIVSMILDTWSKRPSSLNEKILIRNLRIIFNKLFKGYNGNETELSDLAAFITENKNESNVHSITEIINYINKKFSKEYKAFYLEELEKLNLKNVMVGRKDIKQHIIQEYQNIVNNKAGITKVIGIYGDSGSGKTRFMNEMIHSFSINRVKFFWDRTDMYIGEEGKTNNNFIKQLIDSVDNIYDNDYPMEINSLMAMFLNSDYGIFDSDNSNINDVYKFISIVYRILEEAAKKQPIVIMIDDIDLNHAIYKDILKYVISKNRINMLIIFSYKSMNAEMEEFLSFLENYENYENIKMQYLNESETVLMVKEVLSMVKTPTKISGRIYSYTYGNPLFIEEVIKNLFLTKKIYINKNGRWATDYNTIQDIPMPNSLKEAISSQIESMNDNELNVLKKISLFSIPVTIDILEKVFQIDFELLSIIDDIAEKGILTLTKTDSESLYEFSNKLMKNLIYHKLDENEKKLFHLKIADTLEKDIENNGFKYIDELIYHLEKINDNKRLLKYYVRNAVRLEEKGIYEGSIKYLEKVKQLFLKYSEDKRVLNVFLKLGDLYRRNGYIEKAQDYYKTCYEESCNINDTELQILALIKIATIYFNRNEIDVCDEYLSKAEKILEQHYYMQGEIEINIIKIKIYELRQEYLRAMELSNYTIRLCHGKMPKYMGRLLKHLGNINYYTGNISRALENYEESIRWYEKINYIKGTLNPLNSIGVIWGDYYQDDEKSLQYFLKMKKISQENMFLDSDILALINIGETYLINNDYEVAIKYLDEAREKCEKFSREADIFYNYIDIAYTYLKMEDYKNMFKYYKILCSELLEYPEQGMSLNDFYRFLSEMFLKMGVIEKAKYFSHLAVKRYGEDNSINKWNANLIKNLIDINENKSEEFIDRALNNIDEILDKHKSDARKAEIIYRTSYALHIKGYNEKSIELMKKHDFNTKEIKMLALGKYLRAVLYEKGDSIEALMESLQFCEKSKNKELQWRLCCKIGDWNYKRGNHFYAVNYYFQAMQVIKGLLYGIENKHKVDYYNSNGMNEPVYKVYSISVNMTKNAPIKVSRHGVSDINELDRLFKYENTKSLLGNRKLIRSAREIFDKKNANGIESYKQLLSSLQIDPIYNLSIIAKYMARILLAKQAYIIVEGYKKELKVIFTLDDNKDTVNKKDVIEMVRKTRREILITDAMLDQDKDALEGLDIDNKVIICIPVMVDMNVASARYKNERRNIKDKLIKNIGYVYFEADRIINNFNKTSLDKCNKLIPLVGLNIDKYVLKSNSSIDKLTRTFTRKYLEDTLEEQKYLCDSNETEFSIIMFDLDNFKHINDKYGHQAGDEALKNICSIVLNSIREVDCCGRYGGEEFIIVLPQTNLEKAAVVAEKIRNKIFKTRVLHNNHKATVSMGISSYPSQAHTVKELIEKADQALYVAKKMGRNRSRVWNESFKGKAKASSKLTGIITGNATQDYRNVSVMIEITELIKNNDKLENKLYTFLGRIIEVTESEFGSFVIINDNNVDKIYSRRMFKEGWQESEDSMFLIEETVRSGEGKYMIDWDTAYDKEIKNGVPDWKSIIVSPIINNGIIKAILILSAHSRNREFDFQDYNFVRILGQMSVGLL</sequence>
<evidence type="ECO:0000259" key="2">
    <source>
        <dbReference type="PROSITE" id="PS50887"/>
    </source>
</evidence>
<dbReference type="CDD" id="cd01949">
    <property type="entry name" value="GGDEF"/>
    <property type="match status" value="1"/>
</dbReference>
<dbReference type="Gene3D" id="3.40.50.300">
    <property type="entry name" value="P-loop containing nucleotide triphosphate hydrolases"/>
    <property type="match status" value="1"/>
</dbReference>
<dbReference type="STRING" id="1450648.CLORY_14020"/>
<dbReference type="SUPFAM" id="SSF52540">
    <property type="entry name" value="P-loop containing nucleoside triphosphate hydrolases"/>
    <property type="match status" value="1"/>
</dbReference>
<keyword evidence="3" id="KW-0548">Nucleotidyltransferase</keyword>
<dbReference type="GO" id="GO:1902201">
    <property type="term" value="P:negative regulation of bacterial-type flagellum-dependent cell motility"/>
    <property type="evidence" value="ECO:0007669"/>
    <property type="project" value="TreeGrafter"/>
</dbReference>
<dbReference type="Pfam" id="PF13181">
    <property type="entry name" value="TPR_8"/>
    <property type="match status" value="1"/>
</dbReference>
<dbReference type="SMART" id="SM00028">
    <property type="entry name" value="TPR"/>
    <property type="match status" value="4"/>
</dbReference>
<dbReference type="SUPFAM" id="SSF56112">
    <property type="entry name" value="Protein kinase-like (PK-like)"/>
    <property type="match status" value="1"/>
</dbReference>
<gene>
    <name evidence="3" type="primary">yedQ</name>
    <name evidence="3" type="ORF">CLORY_14020</name>
</gene>
<protein>
    <submittedName>
        <fullName evidence="3">Putative diguanylate cyclase YedQ</fullName>
        <ecNumber evidence="3">2.7.7.65</ecNumber>
    </submittedName>
</protein>
<comment type="subcellular location">
    <subcellularLocation>
        <location evidence="1">Membrane</location>
        <topology evidence="1">Single-pass membrane protein</topology>
    </subcellularLocation>
</comment>
<dbReference type="InterPro" id="IPR050469">
    <property type="entry name" value="Diguanylate_Cyclase"/>
</dbReference>
<dbReference type="InterPro" id="IPR011009">
    <property type="entry name" value="Kinase-like_dom_sf"/>
</dbReference>
<reference evidence="3 4" key="1">
    <citation type="submission" date="2017-03" db="EMBL/GenBank/DDBJ databases">
        <title>Genome sequence of Clostridium oryzae DSM 28571.</title>
        <authorList>
            <person name="Poehlein A."/>
            <person name="Daniel R."/>
        </authorList>
    </citation>
    <scope>NUCLEOTIDE SEQUENCE [LARGE SCALE GENOMIC DNA]</scope>
    <source>
        <strain evidence="3 4">DSM 28571</strain>
    </source>
</reference>
<dbReference type="GO" id="GO:0043709">
    <property type="term" value="P:cell adhesion involved in single-species biofilm formation"/>
    <property type="evidence" value="ECO:0007669"/>
    <property type="project" value="TreeGrafter"/>
</dbReference>
<dbReference type="InterPro" id="IPR000160">
    <property type="entry name" value="GGDEF_dom"/>
</dbReference>
<dbReference type="Gene3D" id="1.25.40.10">
    <property type="entry name" value="Tetratricopeptide repeat domain"/>
    <property type="match status" value="2"/>
</dbReference>
<dbReference type="SUPFAM" id="SSF55073">
    <property type="entry name" value="Nucleotide cyclase"/>
    <property type="match status" value="1"/>
</dbReference>
<dbReference type="RefSeq" id="WP_169911554.1">
    <property type="nucleotide sequence ID" value="NZ_MZGV01000011.1"/>
</dbReference>
<dbReference type="InterPro" id="IPR027417">
    <property type="entry name" value="P-loop_NTPase"/>
</dbReference>
<dbReference type="SUPFAM" id="SSF48452">
    <property type="entry name" value="TPR-like"/>
    <property type="match status" value="2"/>
</dbReference>
<proteinExistence type="predicted"/>
<evidence type="ECO:0000313" key="3">
    <source>
        <dbReference type="EMBL" id="OPJ63036.1"/>
    </source>
</evidence>
<dbReference type="InterPro" id="IPR043128">
    <property type="entry name" value="Rev_trsase/Diguanyl_cyclase"/>
</dbReference>
<dbReference type="InterPro" id="IPR011990">
    <property type="entry name" value="TPR-like_helical_dom_sf"/>
</dbReference>
<evidence type="ECO:0000313" key="4">
    <source>
        <dbReference type="Proteomes" id="UP000190080"/>
    </source>
</evidence>
<dbReference type="EMBL" id="MZGV01000011">
    <property type="protein sequence ID" value="OPJ63036.1"/>
    <property type="molecule type" value="Genomic_DNA"/>
</dbReference>
<organism evidence="3 4">
    <name type="scientific">Clostridium oryzae</name>
    <dbReference type="NCBI Taxonomy" id="1450648"/>
    <lineage>
        <taxon>Bacteria</taxon>
        <taxon>Bacillati</taxon>
        <taxon>Bacillota</taxon>
        <taxon>Clostridia</taxon>
        <taxon>Eubacteriales</taxon>
        <taxon>Clostridiaceae</taxon>
        <taxon>Clostridium</taxon>
    </lineage>
</organism>
<dbReference type="GO" id="GO:0052621">
    <property type="term" value="F:diguanylate cyclase activity"/>
    <property type="evidence" value="ECO:0007669"/>
    <property type="project" value="UniProtKB-EC"/>
</dbReference>
<name>A0A1V4ISY4_9CLOT</name>
<dbReference type="Pfam" id="PF00990">
    <property type="entry name" value="GGDEF"/>
    <property type="match status" value="1"/>
</dbReference>
<dbReference type="Proteomes" id="UP000190080">
    <property type="component" value="Unassembled WGS sequence"/>
</dbReference>
<dbReference type="InterPro" id="IPR029787">
    <property type="entry name" value="Nucleotide_cyclase"/>
</dbReference>
<feature type="domain" description="GGDEF" evidence="2">
    <location>
        <begin position="1451"/>
        <end position="1582"/>
    </location>
</feature>
<dbReference type="PROSITE" id="PS50887">
    <property type="entry name" value="GGDEF"/>
    <property type="match status" value="1"/>
</dbReference>
<dbReference type="InterPro" id="IPR019734">
    <property type="entry name" value="TPR_rpt"/>
</dbReference>
<dbReference type="PANTHER" id="PTHR45138:SF9">
    <property type="entry name" value="DIGUANYLATE CYCLASE DGCM-RELATED"/>
    <property type="match status" value="1"/>
</dbReference>
<dbReference type="EC" id="2.7.7.65" evidence="3"/>
<dbReference type="Gene3D" id="3.30.70.270">
    <property type="match status" value="1"/>
</dbReference>
<evidence type="ECO:0000256" key="1">
    <source>
        <dbReference type="ARBA" id="ARBA00004167"/>
    </source>
</evidence>
<dbReference type="SMART" id="SM00267">
    <property type="entry name" value="GGDEF"/>
    <property type="match status" value="1"/>
</dbReference>